<dbReference type="Proteomes" id="UP000887563">
    <property type="component" value="Unplaced"/>
</dbReference>
<name>A0A914L2B1_MELIC</name>
<dbReference type="InterPro" id="IPR004143">
    <property type="entry name" value="BPL_LPL_catalytic"/>
</dbReference>
<protein>
    <submittedName>
        <fullName evidence="5">BPL/LPL catalytic domain-containing protein</fullName>
    </submittedName>
</protein>
<dbReference type="CDD" id="cd16443">
    <property type="entry name" value="LplA"/>
    <property type="match status" value="1"/>
</dbReference>
<evidence type="ECO:0000256" key="1">
    <source>
        <dbReference type="ARBA" id="ARBA00005085"/>
    </source>
</evidence>
<dbReference type="AlphaFoldDB" id="A0A914L2B1"/>
<comment type="similarity">
    <text evidence="2">Belongs to the LplA family.</text>
</comment>
<dbReference type="PANTHER" id="PTHR12561">
    <property type="entry name" value="LIPOATE-PROTEIN LIGASE"/>
    <property type="match status" value="1"/>
</dbReference>
<dbReference type="PROSITE" id="PS51733">
    <property type="entry name" value="BPL_LPL_CATALYTIC"/>
    <property type="match status" value="1"/>
</dbReference>
<reference evidence="5" key="1">
    <citation type="submission" date="2022-11" db="UniProtKB">
        <authorList>
            <consortium name="WormBaseParasite"/>
        </authorList>
    </citation>
    <scope>IDENTIFICATION</scope>
</reference>
<dbReference type="InterPro" id="IPR004562">
    <property type="entry name" value="LipoylTrfase_LipoateP_Ligase"/>
</dbReference>
<evidence type="ECO:0000259" key="3">
    <source>
        <dbReference type="PROSITE" id="PS51733"/>
    </source>
</evidence>
<dbReference type="InterPro" id="IPR045864">
    <property type="entry name" value="aa-tRNA-synth_II/BPL/LPL"/>
</dbReference>
<keyword evidence="4" id="KW-1185">Reference proteome</keyword>
<comment type="pathway">
    <text evidence="1">Protein modification; protein lipoylation via exogenous pathway; protein N(6)-(lipoyl)lysine from lipoate: step 2/2.</text>
</comment>
<feature type="domain" description="BPL/LPL catalytic" evidence="3">
    <location>
        <begin position="83"/>
        <end position="281"/>
    </location>
</feature>
<sequence>MENINSTRICVFHNPRIFRSQLQHPIDAFTWPVPHSFMFVKKLASYSKTINQAPALLTLFKSASNCIYKNLALEEWIFRNKNFLNEDILFIWRNSPSVVIGRYQNPWIEANVKFCKENNVKLVRRYSGGGAVYHDEGNFNISILTSQDRHNRKENLQKLAKQLNMDFNQYFEPFNKICVNARDDLIFEPNNSKMSGTAARISQGKAYHHFTFLVNPNMENLHFSLRSPLKEKIETTATKSFRAASVSCLANVLRIKGERLNDNEIMEMTEKSIFKAFSANYDNLNIKLDVFPNEEKFPGINKTISLLKSDEWIFNKTPKFTLKLNKEFPIQVNNGIIEESLDKNFPVGECFQQAFLRVFK</sequence>
<dbReference type="Gene3D" id="3.30.930.10">
    <property type="entry name" value="Bira Bifunctional Protein, Domain 2"/>
    <property type="match status" value="1"/>
</dbReference>
<accession>A0A914L2B1</accession>
<evidence type="ECO:0000313" key="5">
    <source>
        <dbReference type="WBParaSite" id="Minc3s00235g08229"/>
    </source>
</evidence>
<evidence type="ECO:0000256" key="2">
    <source>
        <dbReference type="ARBA" id="ARBA00008242"/>
    </source>
</evidence>
<dbReference type="PANTHER" id="PTHR12561:SF3">
    <property type="entry name" value="LIPOYLTRANSFERASE 1, MITOCHONDRIAL"/>
    <property type="match status" value="1"/>
</dbReference>
<proteinExistence type="inferred from homology"/>
<dbReference type="Pfam" id="PF21948">
    <property type="entry name" value="LplA-B_cat"/>
    <property type="match status" value="1"/>
</dbReference>
<dbReference type="GO" id="GO:0009249">
    <property type="term" value="P:protein lipoylation"/>
    <property type="evidence" value="ECO:0007669"/>
    <property type="project" value="InterPro"/>
</dbReference>
<dbReference type="GO" id="GO:0017118">
    <property type="term" value="F:lipoyltransferase activity"/>
    <property type="evidence" value="ECO:0007669"/>
    <property type="project" value="TreeGrafter"/>
</dbReference>
<evidence type="ECO:0000313" key="4">
    <source>
        <dbReference type="Proteomes" id="UP000887563"/>
    </source>
</evidence>
<organism evidence="4 5">
    <name type="scientific">Meloidogyne incognita</name>
    <name type="common">Southern root-knot nematode worm</name>
    <name type="synonym">Oxyuris incognita</name>
    <dbReference type="NCBI Taxonomy" id="6306"/>
    <lineage>
        <taxon>Eukaryota</taxon>
        <taxon>Metazoa</taxon>
        <taxon>Ecdysozoa</taxon>
        <taxon>Nematoda</taxon>
        <taxon>Chromadorea</taxon>
        <taxon>Rhabditida</taxon>
        <taxon>Tylenchina</taxon>
        <taxon>Tylenchomorpha</taxon>
        <taxon>Tylenchoidea</taxon>
        <taxon>Meloidogynidae</taxon>
        <taxon>Meloidogyninae</taxon>
        <taxon>Meloidogyne</taxon>
        <taxon>Meloidogyne incognita group</taxon>
    </lineage>
</organism>
<dbReference type="GO" id="GO:0005739">
    <property type="term" value="C:mitochondrion"/>
    <property type="evidence" value="ECO:0007669"/>
    <property type="project" value="TreeGrafter"/>
</dbReference>
<dbReference type="SUPFAM" id="SSF55681">
    <property type="entry name" value="Class II aaRS and biotin synthetases"/>
    <property type="match status" value="1"/>
</dbReference>
<dbReference type="WBParaSite" id="Minc3s00235g08229">
    <property type="protein sequence ID" value="Minc3s00235g08229"/>
    <property type="gene ID" value="Minc3s00235g08229"/>
</dbReference>